<proteinExistence type="predicted"/>
<accession>A0A9D4VE95</accession>
<organism evidence="2 3">
    <name type="scientific">Adiantum capillus-veneris</name>
    <name type="common">Maidenhair fern</name>
    <dbReference type="NCBI Taxonomy" id="13818"/>
    <lineage>
        <taxon>Eukaryota</taxon>
        <taxon>Viridiplantae</taxon>
        <taxon>Streptophyta</taxon>
        <taxon>Embryophyta</taxon>
        <taxon>Tracheophyta</taxon>
        <taxon>Polypodiopsida</taxon>
        <taxon>Polypodiidae</taxon>
        <taxon>Polypodiales</taxon>
        <taxon>Pteridineae</taxon>
        <taxon>Pteridaceae</taxon>
        <taxon>Vittarioideae</taxon>
        <taxon>Adiantum</taxon>
    </lineage>
</organism>
<dbReference type="EMBL" id="JABFUD020000001">
    <property type="protein sequence ID" value="KAI5084960.1"/>
    <property type="molecule type" value="Genomic_DNA"/>
</dbReference>
<dbReference type="Proteomes" id="UP000886520">
    <property type="component" value="Chromosome 1"/>
</dbReference>
<evidence type="ECO:0000313" key="2">
    <source>
        <dbReference type="EMBL" id="KAI5084960.1"/>
    </source>
</evidence>
<sequence length="108" mass="11853">MDMYCKCVGSAISVTSPLQACYRMMARSHGQVGGEARARNQQEIQSMERAEKGTYRYCSCVEGGAMQNNRQCSCKQREGKPRGKASEPGVEDDHHDGAGEAILLLRVP</sequence>
<evidence type="ECO:0000313" key="3">
    <source>
        <dbReference type="Proteomes" id="UP000886520"/>
    </source>
</evidence>
<comment type="caution">
    <text evidence="2">The sequence shown here is derived from an EMBL/GenBank/DDBJ whole genome shotgun (WGS) entry which is preliminary data.</text>
</comment>
<feature type="compositionally biased region" description="Basic and acidic residues" evidence="1">
    <location>
        <begin position="75"/>
        <end position="98"/>
    </location>
</feature>
<protein>
    <submittedName>
        <fullName evidence="2">Uncharacterized protein</fullName>
    </submittedName>
</protein>
<dbReference type="AlphaFoldDB" id="A0A9D4VE95"/>
<feature type="region of interest" description="Disordered" evidence="1">
    <location>
        <begin position="71"/>
        <end position="108"/>
    </location>
</feature>
<reference evidence="2" key="1">
    <citation type="submission" date="2021-01" db="EMBL/GenBank/DDBJ databases">
        <title>Adiantum capillus-veneris genome.</title>
        <authorList>
            <person name="Fang Y."/>
            <person name="Liao Q."/>
        </authorList>
    </citation>
    <scope>NUCLEOTIDE SEQUENCE</scope>
    <source>
        <strain evidence="2">H3</strain>
        <tissue evidence="2">Leaf</tissue>
    </source>
</reference>
<gene>
    <name evidence="2" type="ORF">GOP47_0001129</name>
</gene>
<keyword evidence="3" id="KW-1185">Reference proteome</keyword>
<name>A0A9D4VE95_ADICA</name>
<evidence type="ECO:0000256" key="1">
    <source>
        <dbReference type="SAM" id="MobiDB-lite"/>
    </source>
</evidence>